<evidence type="ECO:0000256" key="6">
    <source>
        <dbReference type="SAM" id="Phobius"/>
    </source>
</evidence>
<dbReference type="PANTHER" id="PTHR32089">
    <property type="entry name" value="METHYL-ACCEPTING CHEMOTAXIS PROTEIN MCPB"/>
    <property type="match status" value="1"/>
</dbReference>
<dbReference type="AlphaFoldDB" id="A0A4Q7ZSQ6"/>
<comment type="caution">
    <text evidence="9">The sequence shown here is derived from an EMBL/GenBank/DDBJ whole genome shotgun (WGS) entry which is preliminary data.</text>
</comment>
<dbReference type="InterPro" id="IPR004090">
    <property type="entry name" value="Chemotax_Me-accpt_rcpt"/>
</dbReference>
<dbReference type="Pfam" id="PF00672">
    <property type="entry name" value="HAMP"/>
    <property type="match status" value="1"/>
</dbReference>
<keyword evidence="1 6" id="KW-0812">Transmembrane</keyword>
<evidence type="ECO:0000256" key="5">
    <source>
        <dbReference type="PROSITE-ProRule" id="PRU00284"/>
    </source>
</evidence>
<dbReference type="GO" id="GO:0004888">
    <property type="term" value="F:transmembrane signaling receptor activity"/>
    <property type="evidence" value="ECO:0007669"/>
    <property type="project" value="InterPro"/>
</dbReference>
<evidence type="ECO:0000256" key="4">
    <source>
        <dbReference type="ARBA" id="ARBA00029447"/>
    </source>
</evidence>
<feature type="domain" description="HAMP" evidence="8">
    <location>
        <begin position="80"/>
        <end position="132"/>
    </location>
</feature>
<dbReference type="Gene3D" id="1.10.287.950">
    <property type="entry name" value="Methyl-accepting chemotaxis protein"/>
    <property type="match status" value="1"/>
</dbReference>
<proteinExistence type="inferred from homology"/>
<evidence type="ECO:0000313" key="9">
    <source>
        <dbReference type="EMBL" id="RZU53673.1"/>
    </source>
</evidence>
<keyword evidence="10" id="KW-1185">Reference proteome</keyword>
<dbReference type="CDD" id="cd06225">
    <property type="entry name" value="HAMP"/>
    <property type="match status" value="1"/>
</dbReference>
<dbReference type="OrthoDB" id="6354441at2"/>
<dbReference type="PANTHER" id="PTHR32089:SF112">
    <property type="entry name" value="LYSOZYME-LIKE PROTEIN-RELATED"/>
    <property type="match status" value="1"/>
</dbReference>
<evidence type="ECO:0000256" key="1">
    <source>
        <dbReference type="ARBA" id="ARBA00022692"/>
    </source>
</evidence>
<dbReference type="PRINTS" id="PR00260">
    <property type="entry name" value="CHEMTRNSDUCR"/>
</dbReference>
<keyword evidence="6" id="KW-0472">Membrane</keyword>
<evidence type="ECO:0000313" key="10">
    <source>
        <dbReference type="Proteomes" id="UP000292564"/>
    </source>
</evidence>
<organism evidence="9 10">
    <name type="scientific">Krasilnikovia cinnamomea</name>
    <dbReference type="NCBI Taxonomy" id="349313"/>
    <lineage>
        <taxon>Bacteria</taxon>
        <taxon>Bacillati</taxon>
        <taxon>Actinomycetota</taxon>
        <taxon>Actinomycetes</taxon>
        <taxon>Micromonosporales</taxon>
        <taxon>Micromonosporaceae</taxon>
        <taxon>Krasilnikovia</taxon>
    </lineage>
</organism>
<dbReference type="Pfam" id="PF00015">
    <property type="entry name" value="MCPsignal"/>
    <property type="match status" value="1"/>
</dbReference>
<dbReference type="EMBL" id="SHKY01000001">
    <property type="protein sequence ID" value="RZU53673.1"/>
    <property type="molecule type" value="Genomic_DNA"/>
</dbReference>
<sequence>MFRLLDQVPVKPRTTAALLCLVGGSLGLGLYTHFTVGAVAERLPAGSAGRAELESVASLALWLPLVLAPLGVLLQMSSWMTLVRALKHCAQMITTAASGDLSPRMIVFGKDELALLATSFNTMMGQLGTTVVGIRQAVEELAAHSGTLERASATMTEAAGATATELESVAGEARRTSDEVESIATGTEQMRVAIEEISSNTSAASRAADTAVAGIDQATANVTRLHESSQLIGDVVRTINAIAAQTNLLALNATIEAARAGEAGRGFAIVAGEVKELAQATATATEEIARRVEGIQRDTDEAVTVVTGFSEVISSIAERQITIASAVEEQTATTAAMVAGAGTVSVSAEQISRAIDAVGSAAYEVRGAAVDSREAVEGLSRTASRLSEMASVFRN</sequence>
<name>A0A4Q7ZSQ6_9ACTN</name>
<evidence type="ECO:0000256" key="3">
    <source>
        <dbReference type="ARBA" id="ARBA00023224"/>
    </source>
</evidence>
<gene>
    <name evidence="9" type="ORF">EV385_5606</name>
</gene>
<dbReference type="GO" id="GO:0006935">
    <property type="term" value="P:chemotaxis"/>
    <property type="evidence" value="ECO:0007669"/>
    <property type="project" value="InterPro"/>
</dbReference>
<evidence type="ECO:0000256" key="2">
    <source>
        <dbReference type="ARBA" id="ARBA00022989"/>
    </source>
</evidence>
<dbReference type="SUPFAM" id="SSF58104">
    <property type="entry name" value="Methyl-accepting chemotaxis protein (MCP) signaling domain"/>
    <property type="match status" value="1"/>
</dbReference>
<keyword evidence="2 6" id="KW-1133">Transmembrane helix</keyword>
<dbReference type="RefSeq" id="WP_130512134.1">
    <property type="nucleotide sequence ID" value="NZ_SHKY01000001.1"/>
</dbReference>
<accession>A0A4Q7ZSQ6</accession>
<dbReference type="GO" id="GO:0007165">
    <property type="term" value="P:signal transduction"/>
    <property type="evidence" value="ECO:0007669"/>
    <property type="project" value="UniProtKB-KW"/>
</dbReference>
<evidence type="ECO:0000259" key="7">
    <source>
        <dbReference type="PROSITE" id="PS50111"/>
    </source>
</evidence>
<dbReference type="GO" id="GO:0016020">
    <property type="term" value="C:membrane"/>
    <property type="evidence" value="ECO:0007669"/>
    <property type="project" value="InterPro"/>
</dbReference>
<evidence type="ECO:0000259" key="8">
    <source>
        <dbReference type="PROSITE" id="PS50885"/>
    </source>
</evidence>
<dbReference type="Proteomes" id="UP000292564">
    <property type="component" value="Unassembled WGS sequence"/>
</dbReference>
<feature type="transmembrane region" description="Helical" evidence="6">
    <location>
        <begin position="56"/>
        <end position="74"/>
    </location>
</feature>
<dbReference type="SMART" id="SM00304">
    <property type="entry name" value="HAMP"/>
    <property type="match status" value="1"/>
</dbReference>
<keyword evidence="3 5" id="KW-0807">Transducer</keyword>
<feature type="domain" description="Methyl-accepting transducer" evidence="7">
    <location>
        <begin position="137"/>
        <end position="366"/>
    </location>
</feature>
<dbReference type="SMART" id="SM00283">
    <property type="entry name" value="MA"/>
    <property type="match status" value="1"/>
</dbReference>
<dbReference type="PROSITE" id="PS50885">
    <property type="entry name" value="HAMP"/>
    <property type="match status" value="1"/>
</dbReference>
<comment type="similarity">
    <text evidence="4">Belongs to the methyl-accepting chemotaxis (MCP) protein family.</text>
</comment>
<dbReference type="PROSITE" id="PS50111">
    <property type="entry name" value="CHEMOTAXIS_TRANSDUC_2"/>
    <property type="match status" value="1"/>
</dbReference>
<protein>
    <submittedName>
        <fullName evidence="9">Methyl-accepting chemotaxis protein</fullName>
    </submittedName>
</protein>
<dbReference type="InterPro" id="IPR004089">
    <property type="entry name" value="MCPsignal_dom"/>
</dbReference>
<dbReference type="InterPro" id="IPR003660">
    <property type="entry name" value="HAMP_dom"/>
</dbReference>
<reference evidence="9 10" key="1">
    <citation type="submission" date="2019-02" db="EMBL/GenBank/DDBJ databases">
        <title>Sequencing the genomes of 1000 actinobacteria strains.</title>
        <authorList>
            <person name="Klenk H.-P."/>
        </authorList>
    </citation>
    <scope>NUCLEOTIDE SEQUENCE [LARGE SCALE GENOMIC DNA]</scope>
    <source>
        <strain evidence="9 10">DSM 45162</strain>
    </source>
</reference>